<dbReference type="PATRIC" id="fig|1177179.3.peg.1959"/>
<organism evidence="1 2">
    <name type="scientific">Alcanivorax hongdengensis A-11-3</name>
    <dbReference type="NCBI Taxonomy" id="1177179"/>
    <lineage>
        <taxon>Bacteria</taxon>
        <taxon>Pseudomonadati</taxon>
        <taxon>Pseudomonadota</taxon>
        <taxon>Gammaproteobacteria</taxon>
        <taxon>Oceanospirillales</taxon>
        <taxon>Alcanivoracaceae</taxon>
        <taxon>Alcanivorax</taxon>
    </lineage>
</organism>
<dbReference type="Proteomes" id="UP000010164">
    <property type="component" value="Unassembled WGS sequence"/>
</dbReference>
<evidence type="ECO:0008006" key="3">
    <source>
        <dbReference type="Google" id="ProtNLM"/>
    </source>
</evidence>
<reference evidence="1 2" key="1">
    <citation type="journal article" date="2012" name="J. Bacteriol.">
        <title>Genome Sequence of the Alkane-Degrading Bacterium Alcanivorax hongdengensis Type Strain A-11-3.</title>
        <authorList>
            <person name="Lai Q."/>
            <person name="Shao Z."/>
        </authorList>
    </citation>
    <scope>NUCLEOTIDE SEQUENCE [LARGE SCALE GENOMIC DNA]</scope>
    <source>
        <strain evidence="1 2">A-11-3</strain>
    </source>
</reference>
<dbReference type="eggNOG" id="ENOG5032YBX">
    <property type="taxonomic scope" value="Bacteria"/>
</dbReference>
<sequence>MFLSDTTSGHLVEVLDLTELINPRHASMMGRYHYGEEAQDAEIFEKRQLRFPSGEALPRCWTDAHYRDHELPGG</sequence>
<gene>
    <name evidence="1" type="ORF">A11A3_09847</name>
</gene>
<evidence type="ECO:0000313" key="1">
    <source>
        <dbReference type="EMBL" id="EKF74112.1"/>
    </source>
</evidence>
<name>L0WDA7_9GAMM</name>
<dbReference type="OrthoDB" id="9810649at2"/>
<accession>L0WDA7</accession>
<dbReference type="AlphaFoldDB" id="L0WDA7"/>
<comment type="caution">
    <text evidence="1">The sequence shown here is derived from an EMBL/GenBank/DDBJ whole genome shotgun (WGS) entry which is preliminary data.</text>
</comment>
<protein>
    <recommendedName>
        <fullName evidence="3">Acetyltransferase</fullName>
    </recommendedName>
</protein>
<dbReference type="RefSeq" id="WP_008929147.1">
    <property type="nucleotide sequence ID" value="NZ_AMRJ01000014.1"/>
</dbReference>
<dbReference type="STRING" id="1177179.A11A3_09847"/>
<keyword evidence="2" id="KW-1185">Reference proteome</keyword>
<proteinExistence type="predicted"/>
<evidence type="ECO:0000313" key="2">
    <source>
        <dbReference type="Proteomes" id="UP000010164"/>
    </source>
</evidence>
<dbReference type="EMBL" id="AMRJ01000014">
    <property type="protein sequence ID" value="EKF74112.1"/>
    <property type="molecule type" value="Genomic_DNA"/>
</dbReference>